<proteinExistence type="predicted"/>
<accession>A0A7D9E7Q2</accession>
<dbReference type="Proteomes" id="UP001152795">
    <property type="component" value="Unassembled WGS sequence"/>
</dbReference>
<evidence type="ECO:0000313" key="1">
    <source>
        <dbReference type="EMBL" id="CAB4002547.1"/>
    </source>
</evidence>
<keyword evidence="2" id="KW-1185">Reference proteome</keyword>
<gene>
    <name evidence="1" type="ORF">PACLA_8A015090</name>
</gene>
<dbReference type="EMBL" id="CACRXK020004383">
    <property type="protein sequence ID" value="CAB4002547.1"/>
    <property type="molecule type" value="Genomic_DNA"/>
</dbReference>
<reference evidence="1" key="1">
    <citation type="submission" date="2020-04" db="EMBL/GenBank/DDBJ databases">
        <authorList>
            <person name="Alioto T."/>
            <person name="Alioto T."/>
            <person name="Gomez Garrido J."/>
        </authorList>
    </citation>
    <scope>NUCLEOTIDE SEQUENCE</scope>
    <source>
        <strain evidence="1">A484AB</strain>
    </source>
</reference>
<organism evidence="1 2">
    <name type="scientific">Paramuricea clavata</name>
    <name type="common">Red gorgonian</name>
    <name type="synonym">Violescent sea-whip</name>
    <dbReference type="NCBI Taxonomy" id="317549"/>
    <lineage>
        <taxon>Eukaryota</taxon>
        <taxon>Metazoa</taxon>
        <taxon>Cnidaria</taxon>
        <taxon>Anthozoa</taxon>
        <taxon>Octocorallia</taxon>
        <taxon>Malacalcyonacea</taxon>
        <taxon>Plexauridae</taxon>
        <taxon>Paramuricea</taxon>
    </lineage>
</organism>
<dbReference type="OrthoDB" id="7990652at2759"/>
<dbReference type="AlphaFoldDB" id="A0A7D9E7Q2"/>
<name>A0A7D9E7Q2_PARCT</name>
<evidence type="ECO:0000313" key="2">
    <source>
        <dbReference type="Proteomes" id="UP001152795"/>
    </source>
</evidence>
<sequence>MLKIAEEKKKECPHAVTTLERDRYADDLIHSCPNTEEAPESMEEVDKVLATGSCVGKEWLCSSNVPSAAKTDTPKSPIVSENETNPNMLVVSLNGEEETKTLRVVLKPRKDVLSFASREIKIEKLKKRSVLSSISKLYDPLGLASAVTIKAKAPCKRFGN</sequence>
<protein>
    <submittedName>
        <fullName evidence="1">Uncharacterized protein</fullName>
    </submittedName>
</protein>
<comment type="caution">
    <text evidence="1">The sequence shown here is derived from an EMBL/GenBank/DDBJ whole genome shotgun (WGS) entry which is preliminary data.</text>
</comment>